<dbReference type="Pfam" id="PF00254">
    <property type="entry name" value="FKBP_C"/>
    <property type="match status" value="1"/>
</dbReference>
<dbReference type="PROSITE" id="PS51257">
    <property type="entry name" value="PROKAR_LIPOPROTEIN"/>
    <property type="match status" value="1"/>
</dbReference>
<accession>A0ABP7WM02</accession>
<evidence type="ECO:0000313" key="6">
    <source>
        <dbReference type="EMBL" id="GAA4091886.1"/>
    </source>
</evidence>
<dbReference type="Gene3D" id="3.10.50.40">
    <property type="match status" value="2"/>
</dbReference>
<reference evidence="7" key="1">
    <citation type="journal article" date="2019" name="Int. J. Syst. Evol. Microbiol.">
        <title>The Global Catalogue of Microorganisms (GCM) 10K type strain sequencing project: providing services to taxonomists for standard genome sequencing and annotation.</title>
        <authorList>
            <consortium name="The Broad Institute Genomics Platform"/>
            <consortium name="The Broad Institute Genome Sequencing Center for Infectious Disease"/>
            <person name="Wu L."/>
            <person name="Ma J."/>
        </authorList>
    </citation>
    <scope>NUCLEOTIDE SEQUENCE [LARGE SCALE GENOMIC DNA]</scope>
    <source>
        <strain evidence="7">JCM 17085</strain>
    </source>
</reference>
<evidence type="ECO:0000256" key="3">
    <source>
        <dbReference type="PROSITE-ProRule" id="PRU00277"/>
    </source>
</evidence>
<keyword evidence="7" id="KW-1185">Reference proteome</keyword>
<dbReference type="InterPro" id="IPR046357">
    <property type="entry name" value="PPIase_dom_sf"/>
</dbReference>
<dbReference type="EC" id="5.2.1.8" evidence="4"/>
<keyword evidence="3 4" id="KW-0413">Isomerase</keyword>
<name>A0ABP7WM02_9SPHI</name>
<evidence type="ECO:0000256" key="4">
    <source>
        <dbReference type="RuleBase" id="RU003915"/>
    </source>
</evidence>
<feature type="domain" description="PPIase FKBP-type" evidence="5">
    <location>
        <begin position="223"/>
        <end position="307"/>
    </location>
</feature>
<organism evidence="6 7">
    <name type="scientific">Mucilaginibacter panaciglaebae</name>
    <dbReference type="NCBI Taxonomy" id="502331"/>
    <lineage>
        <taxon>Bacteria</taxon>
        <taxon>Pseudomonadati</taxon>
        <taxon>Bacteroidota</taxon>
        <taxon>Sphingobacteriia</taxon>
        <taxon>Sphingobacteriales</taxon>
        <taxon>Sphingobacteriaceae</taxon>
        <taxon>Mucilaginibacter</taxon>
    </lineage>
</organism>
<dbReference type="PROSITE" id="PS50059">
    <property type="entry name" value="FKBP_PPIASE"/>
    <property type="match status" value="2"/>
</dbReference>
<feature type="domain" description="PPIase FKBP-type" evidence="5">
    <location>
        <begin position="63"/>
        <end position="176"/>
    </location>
</feature>
<dbReference type="EMBL" id="BAABCV010000004">
    <property type="protein sequence ID" value="GAA4091886.1"/>
    <property type="molecule type" value="Genomic_DNA"/>
</dbReference>
<keyword evidence="2 3" id="KW-0697">Rotamase</keyword>
<dbReference type="Proteomes" id="UP001500841">
    <property type="component" value="Unassembled WGS sequence"/>
</dbReference>
<comment type="catalytic activity">
    <reaction evidence="1 3 4">
        <text>[protein]-peptidylproline (omega=180) = [protein]-peptidylproline (omega=0)</text>
        <dbReference type="Rhea" id="RHEA:16237"/>
        <dbReference type="Rhea" id="RHEA-COMP:10747"/>
        <dbReference type="Rhea" id="RHEA-COMP:10748"/>
        <dbReference type="ChEBI" id="CHEBI:83833"/>
        <dbReference type="ChEBI" id="CHEBI:83834"/>
        <dbReference type="EC" id="5.2.1.8"/>
    </reaction>
</comment>
<sequence length="308" mass="33458">MRQITYTLLFFGLIALVACRRNNYDPTINQYDDDQIKAYMSSGGLSGFTRDTSGIYYKILNPGRDTALQYTSNVSMVFTVKSVDGKYASNDTITNHYDGYLGHISTATSPLGLDIPGLQQAVHNIIKHNGGIARLIIPSKLAYGVSGAGVGSSSNTSGRIAGNQSLDYYVHLIGDTVAQEAYDQLVIKNYIAQNGLTMQQDPDDHYWYSIDEPGTGTVPITYQSSIIISFTTLLLDGTIASQSNNAPYASFDIPDMIPGVQKALKKYGRAGALMTFLFPSRLAYGKLTTSIPPNSVIKYAVRVISVSP</sequence>
<dbReference type="InterPro" id="IPR001179">
    <property type="entry name" value="PPIase_FKBP_dom"/>
</dbReference>
<evidence type="ECO:0000256" key="2">
    <source>
        <dbReference type="ARBA" id="ARBA00023110"/>
    </source>
</evidence>
<evidence type="ECO:0000256" key="1">
    <source>
        <dbReference type="ARBA" id="ARBA00000971"/>
    </source>
</evidence>
<comment type="similarity">
    <text evidence="4">Belongs to the FKBP-type PPIase family.</text>
</comment>
<comment type="caution">
    <text evidence="6">The sequence shown here is derived from an EMBL/GenBank/DDBJ whole genome shotgun (WGS) entry which is preliminary data.</text>
</comment>
<evidence type="ECO:0000313" key="7">
    <source>
        <dbReference type="Proteomes" id="UP001500841"/>
    </source>
</evidence>
<proteinExistence type="inferred from homology"/>
<dbReference type="SUPFAM" id="SSF54534">
    <property type="entry name" value="FKBP-like"/>
    <property type="match status" value="2"/>
</dbReference>
<protein>
    <recommendedName>
        <fullName evidence="4">Peptidyl-prolyl cis-trans isomerase</fullName>
        <ecNumber evidence="4">5.2.1.8</ecNumber>
    </recommendedName>
</protein>
<evidence type="ECO:0000259" key="5">
    <source>
        <dbReference type="PROSITE" id="PS50059"/>
    </source>
</evidence>
<dbReference type="RefSeq" id="WP_345101881.1">
    <property type="nucleotide sequence ID" value="NZ_BAABCV010000004.1"/>
</dbReference>
<gene>
    <name evidence="6" type="ORF">GCM10022392_12340</name>
</gene>